<gene>
    <name evidence="6" type="ORF">GCM10009665_14420</name>
</gene>
<keyword evidence="3" id="KW-0804">Transcription</keyword>
<dbReference type="InterPro" id="IPR001647">
    <property type="entry name" value="HTH_TetR"/>
</dbReference>
<keyword evidence="1" id="KW-0805">Transcription regulation</keyword>
<evidence type="ECO:0000313" key="7">
    <source>
        <dbReference type="Proteomes" id="UP001500037"/>
    </source>
</evidence>
<feature type="domain" description="HTH tetR-type" evidence="5">
    <location>
        <begin position="6"/>
        <end position="66"/>
    </location>
</feature>
<name>A0ABP4GHB9_9ACTN</name>
<dbReference type="PROSITE" id="PS50977">
    <property type="entry name" value="HTH_TETR_2"/>
    <property type="match status" value="1"/>
</dbReference>
<dbReference type="Pfam" id="PF00440">
    <property type="entry name" value="TetR_N"/>
    <property type="match status" value="1"/>
</dbReference>
<dbReference type="EMBL" id="BAAALF010000015">
    <property type="protein sequence ID" value="GAA1225220.1"/>
    <property type="molecule type" value="Genomic_DNA"/>
</dbReference>
<dbReference type="PRINTS" id="PR00455">
    <property type="entry name" value="HTHTETR"/>
</dbReference>
<dbReference type="Proteomes" id="UP001500037">
    <property type="component" value="Unassembled WGS sequence"/>
</dbReference>
<dbReference type="PANTHER" id="PTHR47506">
    <property type="entry name" value="TRANSCRIPTIONAL REGULATORY PROTEIN"/>
    <property type="match status" value="1"/>
</dbReference>
<comment type="caution">
    <text evidence="6">The sequence shown here is derived from an EMBL/GenBank/DDBJ whole genome shotgun (WGS) entry which is preliminary data.</text>
</comment>
<organism evidence="6 7">
    <name type="scientific">Kitasatospora nipponensis</name>
    <dbReference type="NCBI Taxonomy" id="258049"/>
    <lineage>
        <taxon>Bacteria</taxon>
        <taxon>Bacillati</taxon>
        <taxon>Actinomycetota</taxon>
        <taxon>Actinomycetes</taxon>
        <taxon>Kitasatosporales</taxon>
        <taxon>Streptomycetaceae</taxon>
        <taxon>Kitasatospora</taxon>
    </lineage>
</organism>
<dbReference type="Gene3D" id="1.10.357.10">
    <property type="entry name" value="Tetracycline Repressor, domain 2"/>
    <property type="match status" value="1"/>
</dbReference>
<evidence type="ECO:0000256" key="3">
    <source>
        <dbReference type="ARBA" id="ARBA00023163"/>
    </source>
</evidence>
<reference evidence="7" key="1">
    <citation type="journal article" date="2019" name="Int. J. Syst. Evol. Microbiol.">
        <title>The Global Catalogue of Microorganisms (GCM) 10K type strain sequencing project: providing services to taxonomists for standard genome sequencing and annotation.</title>
        <authorList>
            <consortium name="The Broad Institute Genomics Platform"/>
            <consortium name="The Broad Institute Genome Sequencing Center for Infectious Disease"/>
            <person name="Wu L."/>
            <person name="Ma J."/>
        </authorList>
    </citation>
    <scope>NUCLEOTIDE SEQUENCE [LARGE SCALE GENOMIC DNA]</scope>
    <source>
        <strain evidence="7">JCM 13004</strain>
    </source>
</reference>
<accession>A0ABP4GHB9</accession>
<dbReference type="InterPro" id="IPR009057">
    <property type="entry name" value="Homeodomain-like_sf"/>
</dbReference>
<evidence type="ECO:0000256" key="1">
    <source>
        <dbReference type="ARBA" id="ARBA00023015"/>
    </source>
</evidence>
<dbReference type="RefSeq" id="WP_344440383.1">
    <property type="nucleotide sequence ID" value="NZ_BAAALF010000015.1"/>
</dbReference>
<keyword evidence="2 4" id="KW-0238">DNA-binding</keyword>
<proteinExistence type="predicted"/>
<protein>
    <submittedName>
        <fullName evidence="6">TetR/AcrR family transcriptional regulator</fullName>
    </submittedName>
</protein>
<dbReference type="PANTHER" id="PTHR47506:SF1">
    <property type="entry name" value="HTH-TYPE TRANSCRIPTIONAL REGULATOR YJDC"/>
    <property type="match status" value="1"/>
</dbReference>
<evidence type="ECO:0000256" key="4">
    <source>
        <dbReference type="PROSITE-ProRule" id="PRU00335"/>
    </source>
</evidence>
<dbReference type="SUPFAM" id="SSF46689">
    <property type="entry name" value="Homeodomain-like"/>
    <property type="match status" value="1"/>
</dbReference>
<sequence>MARPPRFDTDQILDAAVRLAASAGPAGVTMSAVAQAIGAPSGSMYHRFPGRTALLAEVWLRTAERFQEGYVAALGSAPDPRAAARAAARHVVSWSRAHLREASLLLYGAEEFGRSDWSEQHKERADLGNQRVFGSLGSLAEALGAVDPKDHERVVLALIDLPLSVIRRHLRAGQPLPSHAEDLAEECAAALLLTITRPVAAGSERLRQGRSAGAPG</sequence>
<keyword evidence="7" id="KW-1185">Reference proteome</keyword>
<feature type="DNA-binding region" description="H-T-H motif" evidence="4">
    <location>
        <begin position="29"/>
        <end position="48"/>
    </location>
</feature>
<evidence type="ECO:0000256" key="2">
    <source>
        <dbReference type="ARBA" id="ARBA00023125"/>
    </source>
</evidence>
<evidence type="ECO:0000259" key="5">
    <source>
        <dbReference type="PROSITE" id="PS50977"/>
    </source>
</evidence>
<evidence type="ECO:0000313" key="6">
    <source>
        <dbReference type="EMBL" id="GAA1225220.1"/>
    </source>
</evidence>